<evidence type="ECO:0000256" key="5">
    <source>
        <dbReference type="PROSITE-ProRule" id="PRU01016"/>
    </source>
</evidence>
<dbReference type="InterPro" id="IPR050390">
    <property type="entry name" value="C5-Methyltransferase"/>
</dbReference>
<dbReference type="KEGG" id="ffu:CLAFUR5_02253"/>
<dbReference type="AlphaFoldDB" id="A0A9Q8L4W8"/>
<keyword evidence="2 5" id="KW-0489">Methyltransferase</keyword>
<feature type="region of interest" description="Disordered" evidence="6">
    <location>
        <begin position="72"/>
        <end position="97"/>
    </location>
</feature>
<dbReference type="PROSITE" id="PS51679">
    <property type="entry name" value="SAM_MT_C5"/>
    <property type="match status" value="1"/>
</dbReference>
<feature type="region of interest" description="Disordered" evidence="6">
    <location>
        <begin position="261"/>
        <end position="296"/>
    </location>
</feature>
<evidence type="ECO:0000256" key="4">
    <source>
        <dbReference type="ARBA" id="ARBA00022691"/>
    </source>
</evidence>
<dbReference type="EC" id="2.1.1.37" evidence="1"/>
<feature type="region of interest" description="Disordered" evidence="6">
    <location>
        <begin position="596"/>
        <end position="617"/>
    </location>
</feature>
<evidence type="ECO:0000256" key="2">
    <source>
        <dbReference type="ARBA" id="ARBA00022603"/>
    </source>
</evidence>
<keyword evidence="4 5" id="KW-0949">S-adenosyl-L-methionine</keyword>
<evidence type="ECO:0000256" key="6">
    <source>
        <dbReference type="SAM" id="MobiDB-lite"/>
    </source>
</evidence>
<name>A0A9Q8L4W8_PASFU</name>
<keyword evidence="8" id="KW-1185">Reference proteome</keyword>
<dbReference type="PANTHER" id="PTHR10629">
    <property type="entry name" value="CYTOSINE-SPECIFIC METHYLTRANSFERASE"/>
    <property type="match status" value="1"/>
</dbReference>
<dbReference type="SUPFAM" id="SSF53335">
    <property type="entry name" value="S-adenosyl-L-methionine-dependent methyltransferases"/>
    <property type="match status" value="1"/>
</dbReference>
<dbReference type="OrthoDB" id="414133at2759"/>
<evidence type="ECO:0000256" key="3">
    <source>
        <dbReference type="ARBA" id="ARBA00022679"/>
    </source>
</evidence>
<dbReference type="Proteomes" id="UP000756132">
    <property type="component" value="Chromosome 1"/>
</dbReference>
<reference evidence="7" key="1">
    <citation type="submission" date="2021-12" db="EMBL/GenBank/DDBJ databases">
        <authorList>
            <person name="Zaccaron A."/>
            <person name="Stergiopoulos I."/>
        </authorList>
    </citation>
    <scope>NUCLEOTIDE SEQUENCE</scope>
    <source>
        <strain evidence="7">Race5_Kim</strain>
    </source>
</reference>
<feature type="compositionally biased region" description="Polar residues" evidence="6">
    <location>
        <begin position="82"/>
        <end position="91"/>
    </location>
</feature>
<evidence type="ECO:0000313" key="7">
    <source>
        <dbReference type="EMBL" id="UJO10930.1"/>
    </source>
</evidence>
<dbReference type="GO" id="GO:0003677">
    <property type="term" value="F:DNA binding"/>
    <property type="evidence" value="ECO:0007669"/>
    <property type="project" value="TreeGrafter"/>
</dbReference>
<dbReference type="GO" id="GO:0003886">
    <property type="term" value="F:DNA (cytosine-5-)-methyltransferase activity"/>
    <property type="evidence" value="ECO:0007669"/>
    <property type="project" value="UniProtKB-EC"/>
</dbReference>
<gene>
    <name evidence="7" type="ORF">CLAFUR5_02253</name>
</gene>
<dbReference type="GO" id="GO:0005634">
    <property type="term" value="C:nucleus"/>
    <property type="evidence" value="ECO:0007669"/>
    <property type="project" value="TreeGrafter"/>
</dbReference>
<dbReference type="InterPro" id="IPR029063">
    <property type="entry name" value="SAM-dependent_MTases_sf"/>
</dbReference>
<accession>A0A9Q8L4W8</accession>
<evidence type="ECO:0000313" key="8">
    <source>
        <dbReference type="Proteomes" id="UP000756132"/>
    </source>
</evidence>
<dbReference type="Gene3D" id="3.90.120.10">
    <property type="entry name" value="DNA Methylase, subunit A, domain 2"/>
    <property type="match status" value="1"/>
</dbReference>
<dbReference type="PANTHER" id="PTHR10629:SF52">
    <property type="entry name" value="DNA (CYTOSINE-5)-METHYLTRANSFERASE 1"/>
    <property type="match status" value="1"/>
</dbReference>
<dbReference type="Gene3D" id="3.40.50.150">
    <property type="entry name" value="Vaccinia Virus protein VP39"/>
    <property type="match status" value="1"/>
</dbReference>
<dbReference type="EMBL" id="CP090163">
    <property type="protein sequence ID" value="UJO10930.1"/>
    <property type="molecule type" value="Genomic_DNA"/>
</dbReference>
<comment type="similarity">
    <text evidence="5">Belongs to the class I-like SAM-binding methyltransferase superfamily. C5-methyltransferase family.</text>
</comment>
<feature type="active site" evidence="5">
    <location>
        <position position="465"/>
    </location>
</feature>
<sequence>MTRYHFAGPASSSSAPIDLSEDDGDIQILFDRINLNDVKDTIDLSADDDDNLRQLTPGEVGRFQVKARSTAAPLGVPPGYRKQNSATTPTGVTIRPGTNVELDDGDFARITQVVKHHFTGELLARGILLRRTRRVNKFFKKSRNELSVVIQLPDDTTDDSNPSLDSSLIDVPLASIIQLRTIIFTNMTFPDLSYRHSGRVYKNNEQVEDQAELVVRWKYVEYYSLKDQRVKAGTIMHLTETEADMNKSTSDVAKYLKWREQESPQKLRSSASTAAKPHSKKATTVKSEPPTDAFVDLTMDEPESSTARKRNFEAIYVPSDSEEEITEEQQETIMREIKKRRNRDGVFTKRSESVSTITTYTVRKTKSISGPSSTRDRHDSLSGLAEEDSYTFGDFCAGAGGMSRSAEQAGLKHSFLLDHWEDACRTLRLNFPCARVLEQDIFAFCTGGNSASWMRVDVIHISFPCQTYSAAHTRPIGTCPNDDANEATGYSVGPILKLTRPRVVTFEQTEGLFSRHPDSFAALIEQLTAMNYNVRWRVLQCDRYGNVQPRKRLFVIASCPGAPLPPFPQPTHGDGPGLQRPVTIKNRLDMVRPGMDSHDQHMRKHGNRKGAPYNPNKPLKQCITTGGGEGDLHPNGERTFTMRELACLAGFPAHHKFAYSKAMDVIRRQIGNAVPSMVGKVIFEEMVKSMREHDKVVAAWKPEYIGLD</sequence>
<protein>
    <recommendedName>
        <fullName evidence="1">DNA (cytosine-5-)-methyltransferase</fullName>
        <ecNumber evidence="1">2.1.1.37</ecNumber>
    </recommendedName>
</protein>
<dbReference type="GeneID" id="71982131"/>
<reference evidence="7" key="2">
    <citation type="journal article" date="2022" name="Microb. Genom.">
        <title>A chromosome-scale genome assembly of the tomato pathogen Cladosporium fulvum reveals a compartmentalized genome architecture and the presence of a dispensable chromosome.</title>
        <authorList>
            <person name="Zaccaron A.Z."/>
            <person name="Chen L.H."/>
            <person name="Samaras A."/>
            <person name="Stergiopoulos I."/>
        </authorList>
    </citation>
    <scope>NUCLEOTIDE SEQUENCE</scope>
    <source>
        <strain evidence="7">Race5_Kim</strain>
    </source>
</reference>
<dbReference type="Pfam" id="PF00145">
    <property type="entry name" value="DNA_methylase"/>
    <property type="match status" value="2"/>
</dbReference>
<dbReference type="RefSeq" id="XP_047755296.1">
    <property type="nucleotide sequence ID" value="XM_047901401.1"/>
</dbReference>
<keyword evidence="3 5" id="KW-0808">Transferase</keyword>
<dbReference type="OMA" id="CCYWSPA"/>
<dbReference type="InterPro" id="IPR001525">
    <property type="entry name" value="C5_MeTfrase"/>
</dbReference>
<dbReference type="GO" id="GO:0032259">
    <property type="term" value="P:methylation"/>
    <property type="evidence" value="ECO:0007669"/>
    <property type="project" value="UniProtKB-KW"/>
</dbReference>
<dbReference type="GO" id="GO:0044027">
    <property type="term" value="P:negative regulation of gene expression via chromosomal CpG island methylation"/>
    <property type="evidence" value="ECO:0007669"/>
    <property type="project" value="TreeGrafter"/>
</dbReference>
<proteinExistence type="inferred from homology"/>
<organism evidence="7 8">
    <name type="scientific">Passalora fulva</name>
    <name type="common">Tomato leaf mold</name>
    <name type="synonym">Cladosporium fulvum</name>
    <dbReference type="NCBI Taxonomy" id="5499"/>
    <lineage>
        <taxon>Eukaryota</taxon>
        <taxon>Fungi</taxon>
        <taxon>Dikarya</taxon>
        <taxon>Ascomycota</taxon>
        <taxon>Pezizomycotina</taxon>
        <taxon>Dothideomycetes</taxon>
        <taxon>Dothideomycetidae</taxon>
        <taxon>Mycosphaerellales</taxon>
        <taxon>Mycosphaerellaceae</taxon>
        <taxon>Fulvia</taxon>
    </lineage>
</organism>
<evidence type="ECO:0000256" key="1">
    <source>
        <dbReference type="ARBA" id="ARBA00011975"/>
    </source>
</evidence>